<gene>
    <name evidence="1" type="ORF">AZF04_17475</name>
</gene>
<name>A0A161Q7Z1_9BACI</name>
<accession>A0A161Q7Z1</accession>
<dbReference type="AlphaFoldDB" id="A0A161Q7Z1"/>
<dbReference type="Proteomes" id="UP000075806">
    <property type="component" value="Unassembled WGS sequence"/>
</dbReference>
<proteinExistence type="predicted"/>
<reference evidence="1" key="1">
    <citation type="submission" date="2016-02" db="EMBL/GenBank/DDBJ databases">
        <title>Genome sequence of Bacillus trypoxylicola KCTC 13244(T).</title>
        <authorList>
            <person name="Jeong H."/>
            <person name="Park S.-H."/>
            <person name="Choi S.-K."/>
        </authorList>
    </citation>
    <scope>NUCLEOTIDE SEQUENCE [LARGE SCALE GENOMIC DNA]</scope>
    <source>
        <strain evidence="1">KCTC 13244</strain>
    </source>
</reference>
<comment type="caution">
    <text evidence="1">The sequence shown here is derived from an EMBL/GenBank/DDBJ whole genome shotgun (WGS) entry which is preliminary data.</text>
</comment>
<evidence type="ECO:0000313" key="2">
    <source>
        <dbReference type="Proteomes" id="UP000075806"/>
    </source>
</evidence>
<protein>
    <submittedName>
        <fullName evidence="1">Uncharacterized protein</fullName>
    </submittedName>
</protein>
<dbReference type="EMBL" id="LTAO01000009">
    <property type="protein sequence ID" value="KYG33136.1"/>
    <property type="molecule type" value="Genomic_DNA"/>
</dbReference>
<keyword evidence="2" id="KW-1185">Reference proteome</keyword>
<dbReference type="RefSeq" id="WP_045484174.1">
    <property type="nucleotide sequence ID" value="NZ_LTAO01000009.1"/>
</dbReference>
<organism evidence="1 2">
    <name type="scientific">Alkalihalobacillus trypoxylicola</name>
    <dbReference type="NCBI Taxonomy" id="519424"/>
    <lineage>
        <taxon>Bacteria</taxon>
        <taxon>Bacillati</taxon>
        <taxon>Bacillota</taxon>
        <taxon>Bacilli</taxon>
        <taxon>Bacillales</taxon>
        <taxon>Bacillaceae</taxon>
        <taxon>Alkalihalobacillus</taxon>
    </lineage>
</organism>
<dbReference type="OrthoDB" id="2885676at2"/>
<evidence type="ECO:0000313" key="1">
    <source>
        <dbReference type="EMBL" id="KYG33136.1"/>
    </source>
</evidence>
<sequence>MNILKITDKSLITNADLQFSKNLGLPVEVYCSKNKKTVAFGQIQDFNNEQIQISGVTFRRENYLFFGNRHESA</sequence>